<dbReference type="PROSITE" id="PS51733">
    <property type="entry name" value="BPL_LPL_CATALYTIC"/>
    <property type="match status" value="1"/>
</dbReference>
<dbReference type="InterPro" id="IPR004143">
    <property type="entry name" value="BPL_LPL_catalytic"/>
</dbReference>
<feature type="active site" description="Acyl-thioester intermediate" evidence="3">
    <location>
        <position position="147"/>
    </location>
</feature>
<evidence type="ECO:0000313" key="6">
    <source>
        <dbReference type="Proteomes" id="UP001595896"/>
    </source>
</evidence>
<comment type="function">
    <text evidence="3">Catalyzes the amidotransfer (transamidation) of the octanoyl moiety from octanoyl-GcvH to the lipoyl domain of the E2 subunit of lipoate-dependent enzymes.</text>
</comment>
<dbReference type="InterPro" id="IPR024897">
    <property type="entry name" value="LipL"/>
</dbReference>
<gene>
    <name evidence="3" type="primary">lipL</name>
    <name evidence="5" type="ORF">ACFO4L_07650</name>
</gene>
<feature type="domain" description="BPL/LPL catalytic" evidence="4">
    <location>
        <begin position="43"/>
        <end position="227"/>
    </location>
</feature>
<name>A0ABV9NSZ6_9BACI</name>
<dbReference type="Gene3D" id="3.30.930.10">
    <property type="entry name" value="Bira Bifunctional Protein, Domain 2"/>
    <property type="match status" value="1"/>
</dbReference>
<evidence type="ECO:0000259" key="4">
    <source>
        <dbReference type="PROSITE" id="PS51733"/>
    </source>
</evidence>
<comment type="similarity">
    <text evidence="3">Belongs to the octanoyltransferase LipL family.</text>
</comment>
<keyword evidence="5" id="KW-0436">Ligase</keyword>
<proteinExistence type="inferred from homology"/>
<dbReference type="Pfam" id="PF21948">
    <property type="entry name" value="LplA-B_cat"/>
    <property type="match status" value="1"/>
</dbReference>
<comment type="miscellaneous">
    <text evidence="3">The reaction proceeds via a thioester-linked acyl-enzyme intermediate.</text>
</comment>
<dbReference type="GO" id="GO:0016874">
    <property type="term" value="F:ligase activity"/>
    <property type="evidence" value="ECO:0007669"/>
    <property type="project" value="UniProtKB-KW"/>
</dbReference>
<organism evidence="5 6">
    <name type="scientific">Bacillus daqingensis</name>
    <dbReference type="NCBI Taxonomy" id="872396"/>
    <lineage>
        <taxon>Bacteria</taxon>
        <taxon>Bacillati</taxon>
        <taxon>Bacillota</taxon>
        <taxon>Bacilli</taxon>
        <taxon>Bacillales</taxon>
        <taxon>Bacillaceae</taxon>
        <taxon>Bacillus</taxon>
    </lineage>
</organism>
<sequence length="274" mass="30930">MTDTEMILTRPWQLVDESVTGLDLDPVHSFAMDDTLCEAAAKYANSGFVRTWVHDRTIVLGIQDSRLPSIEKGIAQLMDDGYHVIVRNSGGLAVVLDAGIYNISLVLSEERGLTIDRGYETMVALTRKLFPELGERIVDGEIPASYCPGRFDLSVDGRKFAGISQRRIRGGIAVQIYLAVSGSGSERAEVIRRFYDTAVRGGEVRYSYPSIRPEDMASLEELMQQPLTNQEVTDRIHNTLGNGRIPLFSWGAQEEERYRYHLERMKKRNERLSR</sequence>
<evidence type="ECO:0000256" key="2">
    <source>
        <dbReference type="ARBA" id="ARBA00023315"/>
    </source>
</evidence>
<dbReference type="PANTHER" id="PTHR43679">
    <property type="entry name" value="OCTANOYLTRANSFERASE LIPM-RELATED"/>
    <property type="match status" value="1"/>
</dbReference>
<keyword evidence="2 3" id="KW-0012">Acyltransferase</keyword>
<dbReference type="CDD" id="cd16443">
    <property type="entry name" value="LplA"/>
    <property type="match status" value="1"/>
</dbReference>
<dbReference type="Proteomes" id="UP001595896">
    <property type="component" value="Unassembled WGS sequence"/>
</dbReference>
<dbReference type="SUPFAM" id="SSF55681">
    <property type="entry name" value="Class II aaRS and biotin synthetases"/>
    <property type="match status" value="1"/>
</dbReference>
<reference evidence="6" key="1">
    <citation type="journal article" date="2019" name="Int. J. Syst. Evol. Microbiol.">
        <title>The Global Catalogue of Microorganisms (GCM) 10K type strain sequencing project: providing services to taxonomists for standard genome sequencing and annotation.</title>
        <authorList>
            <consortium name="The Broad Institute Genomics Platform"/>
            <consortium name="The Broad Institute Genome Sequencing Center for Infectious Disease"/>
            <person name="Wu L."/>
            <person name="Ma J."/>
        </authorList>
    </citation>
    <scope>NUCLEOTIDE SEQUENCE [LARGE SCALE GENOMIC DNA]</scope>
    <source>
        <strain evidence="6">JCM 12165</strain>
    </source>
</reference>
<dbReference type="RefSeq" id="WP_377909098.1">
    <property type="nucleotide sequence ID" value="NZ_JBHSGK010000005.1"/>
</dbReference>
<dbReference type="InterPro" id="IPR050664">
    <property type="entry name" value="Octanoyltrans_LipM/LipL"/>
</dbReference>
<protein>
    <recommendedName>
        <fullName evidence="3">Octanoyl-[GcvH]:protein N-octanoyltransferase</fullName>
        <ecNumber evidence="3">2.3.1.204</ecNumber>
    </recommendedName>
    <alternativeName>
        <fullName evidence="3">Octanoyl-[GcvH]:E2 amidotransferase</fullName>
    </alternativeName>
</protein>
<accession>A0ABV9NSZ6</accession>
<feature type="site" description="Lowers pKa of active site Cys" evidence="3">
    <location>
        <position position="159"/>
    </location>
</feature>
<dbReference type="HAMAP" id="MF_02119">
    <property type="entry name" value="LipL"/>
    <property type="match status" value="1"/>
</dbReference>
<keyword evidence="1 3" id="KW-0808">Transferase</keyword>
<dbReference type="InterPro" id="IPR045864">
    <property type="entry name" value="aa-tRNA-synth_II/BPL/LPL"/>
</dbReference>
<evidence type="ECO:0000256" key="3">
    <source>
        <dbReference type="HAMAP-Rule" id="MF_02119"/>
    </source>
</evidence>
<evidence type="ECO:0000313" key="5">
    <source>
        <dbReference type="EMBL" id="MFC4736458.1"/>
    </source>
</evidence>
<dbReference type="EC" id="2.3.1.204" evidence="3"/>
<dbReference type="PANTHER" id="PTHR43679:SF2">
    <property type="entry name" value="OCTANOYL-[GCVH]:PROTEIN N-OCTANOYLTRANSFERASE"/>
    <property type="match status" value="1"/>
</dbReference>
<evidence type="ECO:0000256" key="1">
    <source>
        <dbReference type="ARBA" id="ARBA00022679"/>
    </source>
</evidence>
<comment type="catalytic activity">
    <reaction evidence="3">
        <text>N(6)-octanoyl-L-lysyl-[glycine-cleavage complex H protein] + L-lysyl-[lipoyl-carrier protein] = N(6)-octanoyl-L-lysyl-[lipoyl-carrier protein] + L-lysyl-[glycine-cleavage complex H protein]</text>
        <dbReference type="Rhea" id="RHEA:20213"/>
        <dbReference type="Rhea" id="RHEA-COMP:10500"/>
        <dbReference type="Rhea" id="RHEA-COMP:10501"/>
        <dbReference type="Rhea" id="RHEA-COMP:10503"/>
        <dbReference type="Rhea" id="RHEA-COMP:10504"/>
        <dbReference type="ChEBI" id="CHEBI:29969"/>
        <dbReference type="ChEBI" id="CHEBI:78809"/>
        <dbReference type="EC" id="2.3.1.204"/>
    </reaction>
</comment>
<comment type="caution">
    <text evidence="5">The sequence shown here is derived from an EMBL/GenBank/DDBJ whole genome shotgun (WGS) entry which is preliminary data.</text>
</comment>
<keyword evidence="6" id="KW-1185">Reference proteome</keyword>
<dbReference type="EMBL" id="JBHSGK010000005">
    <property type="protein sequence ID" value="MFC4736458.1"/>
    <property type="molecule type" value="Genomic_DNA"/>
</dbReference>
<comment type="pathway">
    <text evidence="3">Protein modification; protein lipoylation via endogenous pathway; protein N(6)-(lipoyl)lysine from octanoyl-[acyl-carrier-protein].</text>
</comment>